<protein>
    <submittedName>
        <fullName evidence="1">Uncharacterized protein</fullName>
    </submittedName>
</protein>
<sequence length="111" mass="12475">MIYEVSNYTDPRESARFHPRFFPSAALPVSSVPTVRPIDSVLFETKITTQKDEQNESRRKVDSSRIVVPVVNLTELGVIHNADEQVSLPFVVIFAHLPCFHHNAFASASHS</sequence>
<proteinExistence type="predicted"/>
<keyword evidence="2" id="KW-1185">Reference proteome</keyword>
<reference evidence="1 2" key="1">
    <citation type="submission" date="2024-08" db="EMBL/GenBank/DDBJ databases">
        <title>Gnathostoma spinigerum genome.</title>
        <authorList>
            <person name="Gonzalez-Bertolin B."/>
            <person name="Monzon S."/>
            <person name="Zaballos A."/>
            <person name="Jimenez P."/>
            <person name="Dekumyoy P."/>
            <person name="Varona S."/>
            <person name="Cuesta I."/>
            <person name="Sumanam S."/>
            <person name="Adisakwattana P."/>
            <person name="Gasser R.B."/>
            <person name="Hernandez-Gonzalez A."/>
            <person name="Young N.D."/>
            <person name="Perteguer M.J."/>
        </authorList>
    </citation>
    <scope>NUCLEOTIDE SEQUENCE [LARGE SCALE GENOMIC DNA]</scope>
    <source>
        <strain evidence="1">AL3</strain>
        <tissue evidence="1">Liver</tissue>
    </source>
</reference>
<dbReference type="Proteomes" id="UP001608902">
    <property type="component" value="Unassembled WGS sequence"/>
</dbReference>
<gene>
    <name evidence="1" type="ORF">AB6A40_007302</name>
</gene>
<organism evidence="1 2">
    <name type="scientific">Gnathostoma spinigerum</name>
    <dbReference type="NCBI Taxonomy" id="75299"/>
    <lineage>
        <taxon>Eukaryota</taxon>
        <taxon>Metazoa</taxon>
        <taxon>Ecdysozoa</taxon>
        <taxon>Nematoda</taxon>
        <taxon>Chromadorea</taxon>
        <taxon>Rhabditida</taxon>
        <taxon>Spirurina</taxon>
        <taxon>Gnathostomatomorpha</taxon>
        <taxon>Gnathostomatoidea</taxon>
        <taxon>Gnathostomatidae</taxon>
        <taxon>Gnathostoma</taxon>
    </lineage>
</organism>
<comment type="caution">
    <text evidence="1">The sequence shown here is derived from an EMBL/GenBank/DDBJ whole genome shotgun (WGS) entry which is preliminary data.</text>
</comment>
<accession>A0ABD6EU72</accession>
<dbReference type="AlphaFoldDB" id="A0ABD6EU72"/>
<dbReference type="EMBL" id="JBGFUD010005776">
    <property type="protein sequence ID" value="MFH4980593.1"/>
    <property type="molecule type" value="Genomic_DNA"/>
</dbReference>
<evidence type="ECO:0000313" key="1">
    <source>
        <dbReference type="EMBL" id="MFH4980593.1"/>
    </source>
</evidence>
<name>A0ABD6EU72_9BILA</name>
<evidence type="ECO:0000313" key="2">
    <source>
        <dbReference type="Proteomes" id="UP001608902"/>
    </source>
</evidence>